<evidence type="ECO:0000313" key="3">
    <source>
        <dbReference type="EMBL" id="CAH0393724.1"/>
    </source>
</evidence>
<keyword evidence="4" id="KW-1185">Reference proteome</keyword>
<feature type="repeat" description="TPR" evidence="1">
    <location>
        <begin position="377"/>
        <end position="410"/>
    </location>
</feature>
<sequence>MENNVNVNLISRSLSFHGQQLQKAWESELGDNLSKLNVPEPDFNVYQQRQKHLSFQDRGKRLKLHDFIVKNAPILFDNDLQKKDDNVETRGRLVDSSHFAVLPPYETFLKIDPAVKTKRFLETLKPGDILIATVTSKASSGLVLKVLCSDGDVVSCVSDANIKAFIPTSKLIAPAISNRTNCAFMNNDNICCEVLDIIPDAEKLICGMKGEYCTVEQKAKLGLIKSDDFPEVFKKFQEPLTESYFNLLHKSVGFFNPSSVNNLSNAVGLGSKHFSHFPNLKVRFPISENATELRQVQAGKWAYRNVADGIEYFKAGKHSEAFQSLNKALQIDPRNIEGLVARGALYANSGSFKKAIDDFEAALKLNPIHQNARKYLGETLVAHGRSFEEENKFEEALKSYERCLAIIPFHEEAQNSIEYLKKNHLGGAAKKLDDLPFPQITPSKALEVKDTLKQLLGEQELKEKSSKKKKKDKKRKSRHSSSSSSSSSSDSSSSESSSSSSSSSDTSHESRSKRKKKKNEKKEHSLSPLSKRMATMDATVSGAIVSSILPPYQQLVQEIDDKDSGYEQRVQKFLEQTKGANVSSVLPPYQQLVQGKDDKESDYEQRVRKFLEQTKGDDDYEEKVRKFLDETAKWKKEQKLKEEKVKKKKKKEKKSRDKGKKKKREEKKKKKSKDLDEKKPKHKRRSTSKHSDSEEDSIPSLLANKPELRKSSEKRSSSNSKPVKSKAAVSPSPEPRRDYEREQPESSFNGKSRSEKRKVSLSPIPTPKEPSKASPPKFKMHINPTGAWSKKKEKERESKDSWTDSKEKRYIMMSDPDSETGDAKKAEPPKKMTLMDKLGGFRMNSTGRDAKPMKQPSPKPERKRPMSRSRSSGSSKRSFSRSRSREVRARQRRKFSRSRSRSSSRSGSRSRSRSRSGSYPVRPRRYRSRSGSRSYSRSVSGSRSNSRSRSPDYRSRMGGRYPRGGRGTYYRPRPYVNRGYIRGRGRGNYFQHRDYHDYRGRGGYRRPRGRGRARFSSYRPRDSRDSRDYRDHDRDSYRSNRRSRSYSDDEKSFDEQEVDDRSPMTKVDEAKERINKMLLGKDDVDAKSEGEGKGNNFVERNKFDGKWGDDDADAGSN</sequence>
<feature type="region of interest" description="Disordered" evidence="2">
    <location>
        <begin position="577"/>
        <end position="605"/>
    </location>
</feature>
<dbReference type="SMART" id="SM00028">
    <property type="entry name" value="TPR"/>
    <property type="match status" value="3"/>
</dbReference>
<dbReference type="PROSITE" id="PS50293">
    <property type="entry name" value="TPR_REGION"/>
    <property type="match status" value="1"/>
</dbReference>
<gene>
    <name evidence="3" type="ORF">BEMITA_LOCUS12094</name>
</gene>
<organism evidence="3 4">
    <name type="scientific">Bemisia tabaci</name>
    <name type="common">Sweetpotato whitefly</name>
    <name type="synonym">Aleurodes tabaci</name>
    <dbReference type="NCBI Taxonomy" id="7038"/>
    <lineage>
        <taxon>Eukaryota</taxon>
        <taxon>Metazoa</taxon>
        <taxon>Ecdysozoa</taxon>
        <taxon>Arthropoda</taxon>
        <taxon>Hexapoda</taxon>
        <taxon>Insecta</taxon>
        <taxon>Pterygota</taxon>
        <taxon>Neoptera</taxon>
        <taxon>Paraneoptera</taxon>
        <taxon>Hemiptera</taxon>
        <taxon>Sternorrhyncha</taxon>
        <taxon>Aleyrodoidea</taxon>
        <taxon>Aleyrodidae</taxon>
        <taxon>Aleyrodinae</taxon>
        <taxon>Bemisia</taxon>
    </lineage>
</organism>
<evidence type="ECO:0000256" key="1">
    <source>
        <dbReference type="PROSITE-ProRule" id="PRU00339"/>
    </source>
</evidence>
<evidence type="ECO:0000313" key="4">
    <source>
        <dbReference type="Proteomes" id="UP001152759"/>
    </source>
</evidence>
<feature type="compositionally biased region" description="Basic and acidic residues" evidence="2">
    <location>
        <begin position="991"/>
        <end position="1000"/>
    </location>
</feature>
<dbReference type="PANTHER" id="PTHR23184">
    <property type="entry name" value="TETRATRICOPEPTIDE REPEAT PROTEIN 14"/>
    <property type="match status" value="1"/>
</dbReference>
<accession>A0A9P0AKU5</accession>
<dbReference type="Pfam" id="PF13181">
    <property type="entry name" value="TPR_8"/>
    <property type="match status" value="1"/>
</dbReference>
<dbReference type="Gene3D" id="1.25.40.10">
    <property type="entry name" value="Tetratricopeptide repeat domain"/>
    <property type="match status" value="1"/>
</dbReference>
<feature type="compositionally biased region" description="Basic and acidic residues" evidence="2">
    <location>
        <begin position="595"/>
        <end position="605"/>
    </location>
</feature>
<evidence type="ECO:0000256" key="2">
    <source>
        <dbReference type="SAM" id="MobiDB-lite"/>
    </source>
</evidence>
<keyword evidence="1" id="KW-0802">TPR repeat</keyword>
<evidence type="ECO:0008006" key="5">
    <source>
        <dbReference type="Google" id="ProtNLM"/>
    </source>
</evidence>
<dbReference type="InterPro" id="IPR011990">
    <property type="entry name" value="TPR-like_helical_dom_sf"/>
</dbReference>
<feature type="compositionally biased region" description="Basic and acidic residues" evidence="2">
    <location>
        <begin position="734"/>
        <end position="744"/>
    </location>
</feature>
<dbReference type="SUPFAM" id="SSF48452">
    <property type="entry name" value="TPR-like"/>
    <property type="match status" value="1"/>
</dbReference>
<feature type="repeat" description="TPR" evidence="1">
    <location>
        <begin position="336"/>
        <end position="369"/>
    </location>
</feature>
<dbReference type="PROSITE" id="PS50005">
    <property type="entry name" value="TPR"/>
    <property type="match status" value="3"/>
</dbReference>
<feature type="compositionally biased region" description="Basic and acidic residues" evidence="2">
    <location>
        <begin position="821"/>
        <end position="834"/>
    </location>
</feature>
<feature type="compositionally biased region" description="Basic residues" evidence="2">
    <location>
        <begin position="890"/>
        <end position="914"/>
    </location>
</feature>
<feature type="repeat" description="TPR" evidence="1">
    <location>
        <begin position="302"/>
        <end position="335"/>
    </location>
</feature>
<feature type="compositionally biased region" description="Basic residues" evidence="2">
    <location>
        <begin position="465"/>
        <end position="479"/>
    </location>
</feature>
<dbReference type="InterPro" id="IPR019734">
    <property type="entry name" value="TPR_rpt"/>
</dbReference>
<feature type="compositionally biased region" description="Basic residues" evidence="2">
    <location>
        <begin position="646"/>
        <end position="672"/>
    </location>
</feature>
<reference evidence="3" key="1">
    <citation type="submission" date="2021-12" db="EMBL/GenBank/DDBJ databases">
        <authorList>
            <person name="King R."/>
        </authorList>
    </citation>
    <scope>NUCLEOTIDE SEQUENCE</scope>
</reference>
<name>A0A9P0AKU5_BEMTA</name>
<feature type="compositionally biased region" description="Low complexity" evidence="2">
    <location>
        <begin position="931"/>
        <end position="948"/>
    </location>
</feature>
<dbReference type="Proteomes" id="UP001152759">
    <property type="component" value="Chromosome 7"/>
</dbReference>
<dbReference type="PANTHER" id="PTHR23184:SF9">
    <property type="entry name" value="TETRATRICOPEPTIDE REPEAT PROTEIN 14"/>
    <property type="match status" value="1"/>
</dbReference>
<feature type="region of interest" description="Disordered" evidence="2">
    <location>
        <begin position="638"/>
        <end position="1117"/>
    </location>
</feature>
<feature type="compositionally biased region" description="Low complexity" evidence="2">
    <location>
        <begin position="968"/>
        <end position="980"/>
    </location>
</feature>
<proteinExistence type="predicted"/>
<dbReference type="AlphaFoldDB" id="A0A9P0AKU5"/>
<dbReference type="Pfam" id="PF13414">
    <property type="entry name" value="TPR_11"/>
    <property type="match status" value="1"/>
</dbReference>
<dbReference type="InterPro" id="IPR039190">
    <property type="entry name" value="TTC14"/>
</dbReference>
<feature type="region of interest" description="Disordered" evidence="2">
    <location>
        <begin position="459"/>
        <end position="534"/>
    </location>
</feature>
<feature type="compositionally biased region" description="Low complexity" evidence="2">
    <location>
        <begin position="480"/>
        <end position="505"/>
    </location>
</feature>
<feature type="compositionally biased region" description="Basic and acidic residues" evidence="2">
    <location>
        <begin position="1099"/>
        <end position="1109"/>
    </location>
</feature>
<feature type="compositionally biased region" description="Basic and acidic residues" evidence="2">
    <location>
        <begin position="790"/>
        <end position="810"/>
    </location>
</feature>
<feature type="compositionally biased region" description="Basic and acidic residues" evidence="2">
    <location>
        <begin position="706"/>
        <end position="716"/>
    </location>
</feature>
<feature type="compositionally biased region" description="Basic and acidic residues" evidence="2">
    <location>
        <begin position="1019"/>
        <end position="1038"/>
    </location>
</feature>
<dbReference type="EMBL" id="OU963868">
    <property type="protein sequence ID" value="CAH0393724.1"/>
    <property type="molecule type" value="Genomic_DNA"/>
</dbReference>
<feature type="compositionally biased region" description="Low complexity" evidence="2">
    <location>
        <begin position="868"/>
        <end position="877"/>
    </location>
</feature>
<feature type="compositionally biased region" description="Basic and acidic residues" evidence="2">
    <location>
        <begin position="1045"/>
        <end position="1092"/>
    </location>
</feature>
<feature type="compositionally biased region" description="Basic residues" evidence="2">
    <location>
        <begin position="1002"/>
        <end position="1013"/>
    </location>
</feature>
<protein>
    <recommendedName>
        <fullName evidence="5">Tetratricopeptide repeat protein 14</fullName>
    </recommendedName>
</protein>